<evidence type="ECO:0000313" key="3">
    <source>
        <dbReference type="EMBL" id="VVQ02429.1"/>
    </source>
</evidence>
<name>A0A5E7TVZ8_PSEFL</name>
<gene>
    <name evidence="3" type="ORF">PS938_02620</name>
</gene>
<protein>
    <submittedName>
        <fullName evidence="3">Uncharacterized protein</fullName>
    </submittedName>
</protein>
<proteinExistence type="predicted"/>
<sequence>MSTKDHDPRTSTHRNQKMIANLVKVSLMAGALLLSACSGMSSHNDYSTDSVQPAGFGPGPTSRTPDKMNFHGSALGNSFGEYGSGLLHDD</sequence>
<keyword evidence="2" id="KW-0812">Transmembrane</keyword>
<keyword evidence="2" id="KW-1133">Transmembrane helix</keyword>
<reference evidence="3 4" key="1">
    <citation type="submission" date="2019-09" db="EMBL/GenBank/DDBJ databases">
        <authorList>
            <person name="Chandra G."/>
            <person name="Truman W A."/>
        </authorList>
    </citation>
    <scope>NUCLEOTIDE SEQUENCE [LARGE SCALE GENOMIC DNA]</scope>
    <source>
        <strain evidence="3">PS938</strain>
    </source>
</reference>
<keyword evidence="2" id="KW-0472">Membrane</keyword>
<dbReference type="AlphaFoldDB" id="A0A5E7TVZ8"/>
<feature type="transmembrane region" description="Helical" evidence="2">
    <location>
        <begin position="21"/>
        <end position="41"/>
    </location>
</feature>
<accession>A0A5E7TVZ8</accession>
<dbReference type="EMBL" id="CABVJE010000010">
    <property type="protein sequence ID" value="VVQ02429.1"/>
    <property type="molecule type" value="Genomic_DNA"/>
</dbReference>
<evidence type="ECO:0000256" key="1">
    <source>
        <dbReference type="SAM" id="MobiDB-lite"/>
    </source>
</evidence>
<dbReference type="Proteomes" id="UP000327191">
    <property type="component" value="Unassembled WGS sequence"/>
</dbReference>
<feature type="region of interest" description="Disordered" evidence="1">
    <location>
        <begin position="44"/>
        <end position="90"/>
    </location>
</feature>
<organism evidence="3 4">
    <name type="scientific">Pseudomonas fluorescens</name>
    <dbReference type="NCBI Taxonomy" id="294"/>
    <lineage>
        <taxon>Bacteria</taxon>
        <taxon>Pseudomonadati</taxon>
        <taxon>Pseudomonadota</taxon>
        <taxon>Gammaproteobacteria</taxon>
        <taxon>Pseudomonadales</taxon>
        <taxon>Pseudomonadaceae</taxon>
        <taxon>Pseudomonas</taxon>
    </lineage>
</organism>
<evidence type="ECO:0000256" key="2">
    <source>
        <dbReference type="SAM" id="Phobius"/>
    </source>
</evidence>
<evidence type="ECO:0000313" key="4">
    <source>
        <dbReference type="Proteomes" id="UP000327191"/>
    </source>
</evidence>